<gene>
    <name evidence="8" type="ORF">ANN_24520</name>
</gene>
<dbReference type="Proteomes" id="UP001148838">
    <property type="component" value="Unassembled WGS sequence"/>
</dbReference>
<dbReference type="Gene3D" id="3.60.10.10">
    <property type="entry name" value="Endonuclease/exonuclease/phosphatase"/>
    <property type="match status" value="1"/>
</dbReference>
<evidence type="ECO:0000313" key="9">
    <source>
        <dbReference type="Proteomes" id="UP001148838"/>
    </source>
</evidence>
<evidence type="ECO:0000256" key="5">
    <source>
        <dbReference type="ARBA" id="ARBA00025466"/>
    </source>
</evidence>
<protein>
    <recommendedName>
        <fullName evidence="2">Regulatory protein zeste</fullName>
    </recommendedName>
</protein>
<reference evidence="8 9" key="1">
    <citation type="journal article" date="2022" name="Allergy">
        <title>Genome assembly and annotation of Periplaneta americana reveal a comprehensive cockroach allergen profile.</title>
        <authorList>
            <person name="Wang L."/>
            <person name="Xiong Q."/>
            <person name="Saelim N."/>
            <person name="Wang L."/>
            <person name="Nong W."/>
            <person name="Wan A.T."/>
            <person name="Shi M."/>
            <person name="Liu X."/>
            <person name="Cao Q."/>
            <person name="Hui J.H.L."/>
            <person name="Sookrung N."/>
            <person name="Leung T.F."/>
            <person name="Tungtrongchitr A."/>
            <person name="Tsui S.K.W."/>
        </authorList>
    </citation>
    <scope>NUCLEOTIDE SEQUENCE [LARGE SCALE GENOMIC DNA]</scope>
    <source>
        <strain evidence="8">PWHHKU_190912</strain>
    </source>
</reference>
<dbReference type="InterPro" id="IPR028002">
    <property type="entry name" value="Myb_DNA-bind_5"/>
</dbReference>
<dbReference type="SUPFAM" id="SSF56219">
    <property type="entry name" value="DNase I-like"/>
    <property type="match status" value="1"/>
</dbReference>
<dbReference type="Pfam" id="PF13873">
    <property type="entry name" value="Myb_DNA-bind_5"/>
    <property type="match status" value="1"/>
</dbReference>
<organism evidence="8 9">
    <name type="scientific">Periplaneta americana</name>
    <name type="common">American cockroach</name>
    <name type="synonym">Blatta americana</name>
    <dbReference type="NCBI Taxonomy" id="6978"/>
    <lineage>
        <taxon>Eukaryota</taxon>
        <taxon>Metazoa</taxon>
        <taxon>Ecdysozoa</taxon>
        <taxon>Arthropoda</taxon>
        <taxon>Hexapoda</taxon>
        <taxon>Insecta</taxon>
        <taxon>Pterygota</taxon>
        <taxon>Neoptera</taxon>
        <taxon>Polyneoptera</taxon>
        <taxon>Dictyoptera</taxon>
        <taxon>Blattodea</taxon>
        <taxon>Blattoidea</taxon>
        <taxon>Blattidae</taxon>
        <taxon>Blattinae</taxon>
        <taxon>Periplaneta</taxon>
    </lineage>
</organism>
<evidence type="ECO:0000256" key="2">
    <source>
        <dbReference type="ARBA" id="ARBA00016807"/>
    </source>
</evidence>
<evidence type="ECO:0000313" key="8">
    <source>
        <dbReference type="EMBL" id="KAJ4428483.1"/>
    </source>
</evidence>
<accession>A0ABQ8S3G5</accession>
<sequence length="457" mass="51640">MPDVSIATSSSIPRMSAINPVSILPGEWALTVSTVINNSDRKINLRRNSTEVSVIENKKTDGTALKQKEAAWEKLCNDFNFFPNVAKRNVKQLQLFYDNFKRKCKKNLVDGKVEHMRTGGGPMNITNVMDDSSIKLLSLLKEQINPLHNAKDSDAFYQDGSSRGERFVFSKSGQVTYSRDFALKNKDVGENHPFEELAIFALRVSSLSMMVEDEIERITEALTQMTADKRVILAGNLNARIEKPSTKTELILETLKGGGYSLINKPDLKTYIALNGTSTIDLVLFRGESINAINQKALWISAITLIRKHVPVTTTFKFSQPLLPTRLTLNRISRKLDTEKLKESLGKIGKATHLIQQHQVMEVVELCTVTLQSCQIKIKDRKSQPWFDKECHNEEDAVNTTLSQNYNATTRSVTIHPTEKDIQNINKEEGGPHRRRCQTTSRIRPKRPIHSAQDHLQ</sequence>
<keyword evidence="4" id="KW-0804">Transcription</keyword>
<feature type="compositionally biased region" description="Basic residues" evidence="6">
    <location>
        <begin position="433"/>
        <end position="449"/>
    </location>
</feature>
<feature type="compositionally biased region" description="Basic and acidic residues" evidence="6">
    <location>
        <begin position="422"/>
        <end position="432"/>
    </location>
</feature>
<evidence type="ECO:0000256" key="6">
    <source>
        <dbReference type="SAM" id="MobiDB-lite"/>
    </source>
</evidence>
<feature type="region of interest" description="Disordered" evidence="6">
    <location>
        <begin position="422"/>
        <end position="457"/>
    </location>
</feature>
<comment type="subunit">
    <text evidence="1">Self-associates forming complexes of several hundred monomers.</text>
</comment>
<keyword evidence="3" id="KW-0805">Transcription regulation</keyword>
<dbReference type="InterPro" id="IPR036691">
    <property type="entry name" value="Endo/exonu/phosph_ase_sf"/>
</dbReference>
<proteinExistence type="predicted"/>
<comment type="function">
    <text evidence="5">Involved in transvection phenomena (= synapsis-dependent gene expression), where the synaptic pairing of chromosomes carrying genes with which zeste interacts influences the expression of these genes. Zeste binds to DNA and stimulates transcription from a nearby promoter.</text>
</comment>
<dbReference type="EMBL" id="JAJSOF020000037">
    <property type="protein sequence ID" value="KAJ4428483.1"/>
    <property type="molecule type" value="Genomic_DNA"/>
</dbReference>
<evidence type="ECO:0000256" key="3">
    <source>
        <dbReference type="ARBA" id="ARBA00023015"/>
    </source>
</evidence>
<evidence type="ECO:0000259" key="7">
    <source>
        <dbReference type="Pfam" id="PF13873"/>
    </source>
</evidence>
<evidence type="ECO:0000256" key="4">
    <source>
        <dbReference type="ARBA" id="ARBA00023163"/>
    </source>
</evidence>
<name>A0ABQ8S3G5_PERAM</name>
<comment type="caution">
    <text evidence="8">The sequence shown here is derived from an EMBL/GenBank/DDBJ whole genome shotgun (WGS) entry which is preliminary data.</text>
</comment>
<feature type="domain" description="Myb/SANT-like DNA-binding" evidence="7">
    <location>
        <begin position="50"/>
        <end position="108"/>
    </location>
</feature>
<evidence type="ECO:0000256" key="1">
    <source>
        <dbReference type="ARBA" id="ARBA00011764"/>
    </source>
</evidence>
<keyword evidence="9" id="KW-1185">Reference proteome</keyword>